<dbReference type="AlphaFoldDB" id="A0A6N3AZP8"/>
<protein>
    <submittedName>
        <fullName evidence="1">Uncharacterized protein</fullName>
    </submittedName>
</protein>
<dbReference type="RefSeq" id="WP_070626528.1">
    <property type="nucleotide sequence ID" value="NZ_CACRUO010000027.1"/>
</dbReference>
<accession>A0A6N3AZP8</accession>
<sequence>MDNRNENNIEDNYLRRLEEDQLRRNHQYDYFSKNLEHYEWKRDLYMISNSLVNIAYSLCSVTEQNEYNHYLTTLKHLSASITVMRERIISYRGYEKYLEFSLKSQQFIQVCKEVPSHNNQVKLYEFFERLLDAFEELPIPDSFRSH</sequence>
<evidence type="ECO:0000313" key="1">
    <source>
        <dbReference type="EMBL" id="VYT96007.1"/>
    </source>
</evidence>
<organism evidence="1">
    <name type="scientific">Staphylococcus simulans</name>
    <dbReference type="NCBI Taxonomy" id="1286"/>
    <lineage>
        <taxon>Bacteria</taxon>
        <taxon>Bacillati</taxon>
        <taxon>Bacillota</taxon>
        <taxon>Bacilli</taxon>
        <taxon>Bacillales</taxon>
        <taxon>Staphylococcaceae</taxon>
        <taxon>Staphylococcus</taxon>
    </lineage>
</organism>
<proteinExistence type="predicted"/>
<reference evidence="1" key="1">
    <citation type="submission" date="2019-11" db="EMBL/GenBank/DDBJ databases">
        <authorList>
            <person name="Feng L."/>
        </authorList>
    </citation>
    <scope>NUCLEOTIDE SEQUENCE</scope>
    <source>
        <strain evidence="1">SsimulansLFYP27</strain>
    </source>
</reference>
<dbReference type="EMBL" id="CACRUO010000027">
    <property type="protein sequence ID" value="VYT96007.1"/>
    <property type="molecule type" value="Genomic_DNA"/>
</dbReference>
<name>A0A6N3AZP8_STASI</name>
<gene>
    <name evidence="1" type="ORF">SSLFYP27_01064</name>
</gene>